<dbReference type="Gene3D" id="1.25.40.10">
    <property type="entry name" value="Tetratricopeptide repeat domain"/>
    <property type="match status" value="1"/>
</dbReference>
<dbReference type="PANTHER" id="PTHR37038:SF14">
    <property type="entry name" value="TRANSCRIPTIONAL ACTIVATOR"/>
    <property type="match status" value="1"/>
</dbReference>
<organism evidence="2 3">
    <name type="scientific">Lentilactobacillus kisonensis DSM 19906 = JCM 15041</name>
    <dbReference type="NCBI Taxonomy" id="1423766"/>
    <lineage>
        <taxon>Bacteria</taxon>
        <taxon>Bacillati</taxon>
        <taxon>Bacillota</taxon>
        <taxon>Bacilli</taxon>
        <taxon>Lactobacillales</taxon>
        <taxon>Lactobacillaceae</taxon>
        <taxon>Lentilactobacillus</taxon>
    </lineage>
</organism>
<dbReference type="PATRIC" id="fig|1423766.4.peg.1500"/>
<dbReference type="GO" id="GO:0003677">
    <property type="term" value="F:DNA binding"/>
    <property type="evidence" value="ECO:0007669"/>
    <property type="project" value="UniProtKB-KW"/>
</dbReference>
<dbReference type="EMBL" id="AZEB01000025">
    <property type="protein sequence ID" value="KRL20505.1"/>
    <property type="molecule type" value="Genomic_DNA"/>
</dbReference>
<dbReference type="Pfam" id="PF01381">
    <property type="entry name" value="HTH_3"/>
    <property type="match status" value="1"/>
</dbReference>
<dbReference type="Proteomes" id="UP000051439">
    <property type="component" value="Unassembled WGS sequence"/>
</dbReference>
<dbReference type="InterPro" id="IPR010982">
    <property type="entry name" value="Lambda_DNA-bd_dom_sf"/>
</dbReference>
<dbReference type="SUPFAM" id="SSF47413">
    <property type="entry name" value="lambda repressor-like DNA-binding domains"/>
    <property type="match status" value="1"/>
</dbReference>
<evidence type="ECO:0000313" key="3">
    <source>
        <dbReference type="Proteomes" id="UP000051439"/>
    </source>
</evidence>
<dbReference type="PANTHER" id="PTHR37038">
    <property type="entry name" value="TRANSCRIPTIONAL REGULATOR-RELATED"/>
    <property type="match status" value="1"/>
</dbReference>
<dbReference type="RefSeq" id="WP_008855662.1">
    <property type="nucleotide sequence ID" value="NZ_AZEB01000025.1"/>
</dbReference>
<keyword evidence="2" id="KW-0238">DNA-binding</keyword>
<name>A0A0R1NKX7_9LACO</name>
<accession>A0A0R1NKX7</accession>
<dbReference type="InterPro" id="IPR001387">
    <property type="entry name" value="Cro/C1-type_HTH"/>
</dbReference>
<dbReference type="InterPro" id="IPR011990">
    <property type="entry name" value="TPR-like_helical_dom_sf"/>
</dbReference>
<dbReference type="AlphaFoldDB" id="A0A0R1NKX7"/>
<evidence type="ECO:0000313" key="2">
    <source>
        <dbReference type="EMBL" id="KRL20505.1"/>
    </source>
</evidence>
<feature type="domain" description="HTH cro/C1-type" evidence="1">
    <location>
        <begin position="7"/>
        <end position="60"/>
    </location>
</feature>
<dbReference type="InterPro" id="IPR053163">
    <property type="entry name" value="HTH-type_regulator_Rgg"/>
</dbReference>
<keyword evidence="3" id="KW-1185">Reference proteome</keyword>
<dbReference type="PROSITE" id="PS50943">
    <property type="entry name" value="HTH_CROC1"/>
    <property type="match status" value="1"/>
</dbReference>
<proteinExistence type="predicted"/>
<reference evidence="2 3" key="1">
    <citation type="journal article" date="2015" name="Genome Announc.">
        <title>Expanding the biotechnology potential of lactobacilli through comparative genomics of 213 strains and associated genera.</title>
        <authorList>
            <person name="Sun Z."/>
            <person name="Harris H.M."/>
            <person name="McCann A."/>
            <person name="Guo C."/>
            <person name="Argimon S."/>
            <person name="Zhang W."/>
            <person name="Yang X."/>
            <person name="Jeffery I.B."/>
            <person name="Cooney J.C."/>
            <person name="Kagawa T.F."/>
            <person name="Liu W."/>
            <person name="Song Y."/>
            <person name="Salvetti E."/>
            <person name="Wrobel A."/>
            <person name="Rasinkangas P."/>
            <person name="Parkhill J."/>
            <person name="Rea M.C."/>
            <person name="O'Sullivan O."/>
            <person name="Ritari J."/>
            <person name="Douillard F.P."/>
            <person name="Paul Ross R."/>
            <person name="Yang R."/>
            <person name="Briner A.E."/>
            <person name="Felis G.E."/>
            <person name="de Vos W.M."/>
            <person name="Barrangou R."/>
            <person name="Klaenhammer T.R."/>
            <person name="Caufield P.W."/>
            <person name="Cui Y."/>
            <person name="Zhang H."/>
            <person name="O'Toole P.W."/>
        </authorList>
    </citation>
    <scope>NUCLEOTIDE SEQUENCE [LARGE SCALE GENOMIC DNA]</scope>
    <source>
        <strain evidence="2 3">DSM 19906</strain>
    </source>
</reference>
<protein>
    <submittedName>
        <fullName evidence="2">DNA-binding helix-turn-helix protein</fullName>
    </submittedName>
</protein>
<dbReference type="CDD" id="cd00093">
    <property type="entry name" value="HTH_XRE"/>
    <property type="match status" value="1"/>
</dbReference>
<gene>
    <name evidence="2" type="ORF">FC98_GL001447</name>
</gene>
<dbReference type="SMART" id="SM00530">
    <property type="entry name" value="HTH_XRE"/>
    <property type="match status" value="1"/>
</dbReference>
<comment type="caution">
    <text evidence="2">The sequence shown here is derived from an EMBL/GenBank/DDBJ whole genome shotgun (WGS) entry which is preliminary data.</text>
</comment>
<sequence>MRLGSSLKKIRKQQGLSQKEVCHGICAQSMLSAIENNQYMPNAALLIKLCKRLSVSLNEFSLADNFDISPLKQFNKTVEDLCNHHEYAKLKAFLLDSTTIDQVKTAEQTQAYYYYLGVSQFQTDHNLDESQRNLRLAISSAEAKNSLSTLSRLGLISLAVVKAEYRQQSSSSDLIKRATQDINTANYEENLNIIFYLAAFVMYQFNDDKQALHWLDDAVDYITGHNSHYMLANCYHLIAQIAKNQGKDEQRLEATQRQAFLTELFHEKVDDKF</sequence>
<evidence type="ECO:0000259" key="1">
    <source>
        <dbReference type="PROSITE" id="PS50943"/>
    </source>
</evidence>